<reference evidence="1 2" key="1">
    <citation type="journal article" date="2024" name="G3 (Bethesda)">
        <title>Genome assembly of Hibiscus sabdariffa L. provides insights into metabolisms of medicinal natural products.</title>
        <authorList>
            <person name="Kim T."/>
        </authorList>
    </citation>
    <scope>NUCLEOTIDE SEQUENCE [LARGE SCALE GENOMIC DNA]</scope>
    <source>
        <strain evidence="1">TK-2024</strain>
        <tissue evidence="1">Old leaves</tissue>
    </source>
</reference>
<evidence type="ECO:0000313" key="1">
    <source>
        <dbReference type="EMBL" id="KAK9027783.1"/>
    </source>
</evidence>
<comment type="caution">
    <text evidence="1">The sequence shown here is derived from an EMBL/GenBank/DDBJ whole genome shotgun (WGS) entry which is preliminary data.</text>
</comment>
<protein>
    <submittedName>
        <fullName evidence="1">Uncharacterized protein</fullName>
    </submittedName>
</protein>
<proteinExistence type="predicted"/>
<evidence type="ECO:0000313" key="2">
    <source>
        <dbReference type="Proteomes" id="UP001396334"/>
    </source>
</evidence>
<organism evidence="1 2">
    <name type="scientific">Hibiscus sabdariffa</name>
    <name type="common">roselle</name>
    <dbReference type="NCBI Taxonomy" id="183260"/>
    <lineage>
        <taxon>Eukaryota</taxon>
        <taxon>Viridiplantae</taxon>
        <taxon>Streptophyta</taxon>
        <taxon>Embryophyta</taxon>
        <taxon>Tracheophyta</taxon>
        <taxon>Spermatophyta</taxon>
        <taxon>Magnoliopsida</taxon>
        <taxon>eudicotyledons</taxon>
        <taxon>Gunneridae</taxon>
        <taxon>Pentapetalae</taxon>
        <taxon>rosids</taxon>
        <taxon>malvids</taxon>
        <taxon>Malvales</taxon>
        <taxon>Malvaceae</taxon>
        <taxon>Malvoideae</taxon>
        <taxon>Hibiscus</taxon>
    </lineage>
</organism>
<name>A0ABR2SR81_9ROSI</name>
<accession>A0ABR2SR81</accession>
<gene>
    <name evidence="1" type="ORF">V6N11_067606</name>
</gene>
<keyword evidence="2" id="KW-1185">Reference proteome</keyword>
<dbReference type="Proteomes" id="UP001396334">
    <property type="component" value="Unassembled WGS sequence"/>
</dbReference>
<sequence length="133" mass="14550">MVRGLTKERTDSSQYNVVSANYDNIRASNVAIEIETVEYAWETSGLEIKKPNIKIADKIAVCGSVGSGVQKKKPKPVVSNGVFCVHSIFVTAAYKGALVPVNNQFILLCQVLFQGLQSADVEQLQDCMGNQRQ</sequence>
<dbReference type="EMBL" id="JBBPBN010000012">
    <property type="protein sequence ID" value="KAK9027783.1"/>
    <property type="molecule type" value="Genomic_DNA"/>
</dbReference>